<dbReference type="GO" id="GO:0046872">
    <property type="term" value="F:metal ion binding"/>
    <property type="evidence" value="ECO:0007669"/>
    <property type="project" value="UniProtKB-KW"/>
</dbReference>
<dbReference type="InterPro" id="IPR058535">
    <property type="entry name" value="MafB19-deam"/>
</dbReference>
<evidence type="ECO:0000313" key="3">
    <source>
        <dbReference type="Proteomes" id="UP000199161"/>
    </source>
</evidence>
<sequence>MVVGTPSETSPPDLLGISLNCVDVSDPTSDDFDDFDDFDHDAHMRRAFELAREAADRGDRPFGSVLVRDDAVIMADSNRVVTEDDVRRHPELHLAYRACRELEPDERAETVMYTSTEPCPMCAGGMVSAGFARVVYSVSSEEIAEFTGNEPSVRSAEILDGVSDVVGPVLNEEGRRIHRDFDW</sequence>
<dbReference type="AlphaFoldDB" id="A0A1I1J734"/>
<dbReference type="InterPro" id="IPR016193">
    <property type="entry name" value="Cytidine_deaminase-like"/>
</dbReference>
<dbReference type="EMBL" id="FOKW01000008">
    <property type="protein sequence ID" value="SFC41230.1"/>
    <property type="molecule type" value="Genomic_DNA"/>
</dbReference>
<dbReference type="GO" id="GO:0052717">
    <property type="term" value="F:tRNA-specific adenosine-34 deaminase activity"/>
    <property type="evidence" value="ECO:0007669"/>
    <property type="project" value="UniProtKB-EC"/>
</dbReference>
<dbReference type="Gene3D" id="3.40.140.10">
    <property type="entry name" value="Cytidine Deaminase, domain 2"/>
    <property type="match status" value="1"/>
</dbReference>
<accession>A0A1I1J734</accession>
<reference evidence="3" key="1">
    <citation type="submission" date="2016-10" db="EMBL/GenBank/DDBJ databases">
        <authorList>
            <person name="Varghese N."/>
            <person name="Submissions S."/>
        </authorList>
    </citation>
    <scope>NUCLEOTIDE SEQUENCE [LARGE SCALE GENOMIC DNA]</scope>
    <source>
        <strain evidence="3">DSM 13078</strain>
    </source>
</reference>
<dbReference type="Proteomes" id="UP000199161">
    <property type="component" value="Unassembled WGS sequence"/>
</dbReference>
<dbReference type="Pfam" id="PF14437">
    <property type="entry name" value="MafB19-deam"/>
    <property type="match status" value="1"/>
</dbReference>
<dbReference type="PANTHER" id="PTHR11079:SF179">
    <property type="entry name" value="TRNA(ADENINE(34)) DEAMINASE, CHLOROPLASTIC"/>
    <property type="match status" value="1"/>
</dbReference>
<dbReference type="PROSITE" id="PS51747">
    <property type="entry name" value="CYT_DCMP_DEAMINASES_2"/>
    <property type="match status" value="1"/>
</dbReference>
<evidence type="ECO:0000259" key="1">
    <source>
        <dbReference type="PROSITE" id="PS51747"/>
    </source>
</evidence>
<dbReference type="SUPFAM" id="SSF53927">
    <property type="entry name" value="Cytidine deaminase-like"/>
    <property type="match status" value="1"/>
</dbReference>
<name>A0A1I1J734_NATHA</name>
<dbReference type="PANTHER" id="PTHR11079">
    <property type="entry name" value="CYTOSINE DEAMINASE FAMILY MEMBER"/>
    <property type="match status" value="1"/>
</dbReference>
<feature type="domain" description="CMP/dCMP-type deaminase" evidence="1">
    <location>
        <begin position="38"/>
        <end position="160"/>
    </location>
</feature>
<proteinExistence type="predicted"/>
<gene>
    <name evidence="2" type="ORF">SAMN05444422_10841</name>
</gene>
<dbReference type="InterPro" id="IPR002125">
    <property type="entry name" value="CMP_dCMP_dom"/>
</dbReference>
<organism evidence="2 3">
    <name type="scientific">Natronobacterium haloterrestre</name>
    <name type="common">Halobiforma haloterrestris</name>
    <dbReference type="NCBI Taxonomy" id="148448"/>
    <lineage>
        <taxon>Archaea</taxon>
        <taxon>Methanobacteriati</taxon>
        <taxon>Methanobacteriota</taxon>
        <taxon>Stenosarchaea group</taxon>
        <taxon>Halobacteria</taxon>
        <taxon>Halobacteriales</taxon>
        <taxon>Natrialbaceae</taxon>
        <taxon>Natronobacterium</taxon>
    </lineage>
</organism>
<dbReference type="CDD" id="cd01285">
    <property type="entry name" value="nucleoside_deaminase"/>
    <property type="match status" value="1"/>
</dbReference>
<evidence type="ECO:0000313" key="2">
    <source>
        <dbReference type="EMBL" id="SFC41230.1"/>
    </source>
</evidence>
<keyword evidence="3" id="KW-1185">Reference proteome</keyword>
<protein>
    <submittedName>
        <fullName evidence="2">tRNA(Arg) A34 adenosine deaminase TadA</fullName>
    </submittedName>
</protein>
<dbReference type="GO" id="GO:0002100">
    <property type="term" value="P:tRNA wobble adenosine to inosine editing"/>
    <property type="evidence" value="ECO:0007669"/>
    <property type="project" value="InterPro"/>
</dbReference>